<evidence type="ECO:0000256" key="1">
    <source>
        <dbReference type="SAM" id="SignalP"/>
    </source>
</evidence>
<dbReference type="Proteomes" id="UP000241010">
    <property type="component" value="Unassembled WGS sequence"/>
</dbReference>
<evidence type="ECO:0000313" key="2">
    <source>
        <dbReference type="EMBL" id="PTE19394.1"/>
    </source>
</evidence>
<keyword evidence="3" id="KW-1185">Reference proteome</keyword>
<gene>
    <name evidence="2" type="ORF">C5F48_23160</name>
</gene>
<sequence length="161" mass="16432">MKGILAATCAALTLSGCVSGGGTATDMVTATTGMRGVMQATEPPTKEDYALSCGAVNQRLANLYGRYAELEAEQRARQRQQAMVGGLLDVGTTLIGGSAIMGAGSATGIQNTAMAVNVGRSALGGLANSESSAQQLKEVNSTMLIAQRAGQLEKVKFQKGC</sequence>
<keyword evidence="1" id="KW-0732">Signal</keyword>
<dbReference type="OrthoDB" id="7885807at2"/>
<dbReference type="EMBL" id="PZKG01000280">
    <property type="protein sequence ID" value="PTE19394.1"/>
    <property type="molecule type" value="Genomic_DNA"/>
</dbReference>
<proteinExistence type="predicted"/>
<dbReference type="AlphaFoldDB" id="A0A2T4JNA9"/>
<name>A0A2T4JNA9_9RHOB</name>
<dbReference type="PROSITE" id="PS51257">
    <property type="entry name" value="PROKAR_LIPOPROTEIN"/>
    <property type="match status" value="1"/>
</dbReference>
<protein>
    <recommendedName>
        <fullName evidence="4">Glycine zipper family protein</fullName>
    </recommendedName>
</protein>
<reference evidence="2 3" key="1">
    <citation type="submission" date="2018-03" db="EMBL/GenBank/DDBJ databases">
        <title>Cereibacter changlensis.</title>
        <authorList>
            <person name="Meyer T.E."/>
            <person name="Miller S."/>
            <person name="Lodha T."/>
            <person name="Gandham S."/>
            <person name="Chintalapati S."/>
            <person name="Chintalapati V.R."/>
        </authorList>
    </citation>
    <scope>NUCLEOTIDE SEQUENCE [LARGE SCALE GENOMIC DNA]</scope>
    <source>
        <strain evidence="2 3">JA139</strain>
    </source>
</reference>
<feature type="signal peptide" evidence="1">
    <location>
        <begin position="1"/>
        <end position="20"/>
    </location>
</feature>
<accession>A0A2T4JNA9</accession>
<feature type="chain" id="PRO_5015438849" description="Glycine zipper family protein" evidence="1">
    <location>
        <begin position="21"/>
        <end position="161"/>
    </location>
</feature>
<comment type="caution">
    <text evidence="2">The sequence shown here is derived from an EMBL/GenBank/DDBJ whole genome shotgun (WGS) entry which is preliminary data.</text>
</comment>
<evidence type="ECO:0008006" key="4">
    <source>
        <dbReference type="Google" id="ProtNLM"/>
    </source>
</evidence>
<evidence type="ECO:0000313" key="3">
    <source>
        <dbReference type="Proteomes" id="UP000241010"/>
    </source>
</evidence>
<organism evidence="2 3">
    <name type="scientific">Cereibacter changlensis JA139</name>
    <dbReference type="NCBI Taxonomy" id="1188249"/>
    <lineage>
        <taxon>Bacteria</taxon>
        <taxon>Pseudomonadati</taxon>
        <taxon>Pseudomonadota</taxon>
        <taxon>Alphaproteobacteria</taxon>
        <taxon>Rhodobacterales</taxon>
        <taxon>Paracoccaceae</taxon>
        <taxon>Cereibacter</taxon>
    </lineage>
</organism>